<proteinExistence type="predicted"/>
<reference evidence="1" key="1">
    <citation type="submission" date="2014-11" db="EMBL/GenBank/DDBJ databases">
        <authorList>
            <person name="Amaro Gonzalez C."/>
        </authorList>
    </citation>
    <scope>NUCLEOTIDE SEQUENCE</scope>
</reference>
<dbReference type="AlphaFoldDB" id="A0A0E9QFA3"/>
<organism evidence="1">
    <name type="scientific">Anguilla anguilla</name>
    <name type="common">European freshwater eel</name>
    <name type="synonym">Muraena anguilla</name>
    <dbReference type="NCBI Taxonomy" id="7936"/>
    <lineage>
        <taxon>Eukaryota</taxon>
        <taxon>Metazoa</taxon>
        <taxon>Chordata</taxon>
        <taxon>Craniata</taxon>
        <taxon>Vertebrata</taxon>
        <taxon>Euteleostomi</taxon>
        <taxon>Actinopterygii</taxon>
        <taxon>Neopterygii</taxon>
        <taxon>Teleostei</taxon>
        <taxon>Anguilliformes</taxon>
        <taxon>Anguillidae</taxon>
        <taxon>Anguilla</taxon>
    </lineage>
</organism>
<evidence type="ECO:0000313" key="1">
    <source>
        <dbReference type="EMBL" id="JAH15005.1"/>
    </source>
</evidence>
<name>A0A0E9QFA3_ANGAN</name>
<sequence>MRAGFNERVLPSFGFRPWPAQMGLRAVKGSGGNSLLFDPRLTSRKGH</sequence>
<protein>
    <submittedName>
        <fullName evidence="1">Uncharacterized protein</fullName>
    </submittedName>
</protein>
<reference evidence="1" key="2">
    <citation type="journal article" date="2015" name="Fish Shellfish Immunol.">
        <title>Early steps in the European eel (Anguilla anguilla)-Vibrio vulnificus interaction in the gills: Role of the RtxA13 toxin.</title>
        <authorList>
            <person name="Callol A."/>
            <person name="Pajuelo D."/>
            <person name="Ebbesson L."/>
            <person name="Teles M."/>
            <person name="MacKenzie S."/>
            <person name="Amaro C."/>
        </authorList>
    </citation>
    <scope>NUCLEOTIDE SEQUENCE</scope>
</reference>
<dbReference type="EMBL" id="GBXM01093572">
    <property type="protein sequence ID" value="JAH15005.1"/>
    <property type="molecule type" value="Transcribed_RNA"/>
</dbReference>
<accession>A0A0E9QFA3</accession>